<sequence length="379" mass="43038">GVVLFTLFIVVSVLAVDPTPGPTNTNPLPCSTDAKPDAKQGYCPSGMSDIYANSTLYEGESCVTTYEEFVTNPLKFHYWALDEKTTSQGKSNERARQFLYWVMTKSAIDQHPAIRQIWMVTQNITLFLFLIVAALFGLGYIIGQKSDFQVKMQIWPILYKIGSGLLYIVFSYAIIMTFIQMSEIIMKFFIESLGGDKLFNIYFAGTTSKESSYATFVGCRDLNYKVQEAANAEMFLMKVTNVTYYVMSIMILLRKILLWFLLFAAPFLALLMPFIFIRNVGWIWIGVFAQWVFYGPLFALFLGGMTKIWQSGIPFPFDFSRTTNVLGYIYPTGINIVYGGPAQIGNQIISITNNGNYVDTFAEYVISLIMLWAVIFFPW</sequence>
<dbReference type="AlphaFoldDB" id="A0A2M7BSR6"/>
<feature type="transmembrane region" description="Helical" evidence="1">
    <location>
        <begin position="282"/>
        <end position="302"/>
    </location>
</feature>
<keyword evidence="1" id="KW-1133">Transmembrane helix</keyword>
<evidence type="ECO:0000256" key="1">
    <source>
        <dbReference type="SAM" id="Phobius"/>
    </source>
</evidence>
<organism evidence="3 4">
    <name type="scientific">Candidatus Roizmanbacteria bacterium CG03_land_8_20_14_0_80_39_12</name>
    <dbReference type="NCBI Taxonomy" id="1974847"/>
    <lineage>
        <taxon>Bacteria</taxon>
        <taxon>Candidatus Roizmaniibacteriota</taxon>
    </lineage>
</organism>
<feature type="signal peptide" evidence="2">
    <location>
        <begin position="1"/>
        <end position="15"/>
    </location>
</feature>
<proteinExistence type="predicted"/>
<name>A0A2M7BSR6_9BACT</name>
<evidence type="ECO:0000256" key="2">
    <source>
        <dbReference type="SAM" id="SignalP"/>
    </source>
</evidence>
<feature type="transmembrane region" description="Helical" evidence="1">
    <location>
        <begin position="256"/>
        <end position="276"/>
    </location>
</feature>
<feature type="transmembrane region" description="Helical" evidence="1">
    <location>
        <begin position="154"/>
        <end position="179"/>
    </location>
</feature>
<reference evidence="4" key="1">
    <citation type="submission" date="2017-09" db="EMBL/GenBank/DDBJ databases">
        <title>Depth-based differentiation of microbial function through sediment-hosted aquifers and enrichment of novel symbionts in the deep terrestrial subsurface.</title>
        <authorList>
            <person name="Probst A.J."/>
            <person name="Ladd B."/>
            <person name="Jarett J.K."/>
            <person name="Geller-Mcgrath D.E."/>
            <person name="Sieber C.M.K."/>
            <person name="Emerson J.B."/>
            <person name="Anantharaman K."/>
            <person name="Thomas B.C."/>
            <person name="Malmstrom R."/>
            <person name="Stieglmeier M."/>
            <person name="Klingl A."/>
            <person name="Woyke T."/>
            <person name="Ryan C.M."/>
            <person name="Banfield J.F."/>
        </authorList>
    </citation>
    <scope>NUCLEOTIDE SEQUENCE [LARGE SCALE GENOMIC DNA]</scope>
</reference>
<gene>
    <name evidence="3" type="ORF">COS52_02235</name>
</gene>
<accession>A0A2M7BSR6</accession>
<evidence type="ECO:0000313" key="4">
    <source>
        <dbReference type="Proteomes" id="UP000230119"/>
    </source>
</evidence>
<keyword evidence="2" id="KW-0732">Signal</keyword>
<comment type="caution">
    <text evidence="3">The sequence shown here is derived from an EMBL/GenBank/DDBJ whole genome shotgun (WGS) entry which is preliminary data.</text>
</comment>
<dbReference type="EMBL" id="PEVA01000097">
    <property type="protein sequence ID" value="PIV08522.1"/>
    <property type="molecule type" value="Genomic_DNA"/>
</dbReference>
<keyword evidence="1" id="KW-0472">Membrane</keyword>
<feature type="non-terminal residue" evidence="3">
    <location>
        <position position="1"/>
    </location>
</feature>
<dbReference type="Proteomes" id="UP000230119">
    <property type="component" value="Unassembled WGS sequence"/>
</dbReference>
<feature type="transmembrane region" description="Helical" evidence="1">
    <location>
        <begin position="361"/>
        <end position="378"/>
    </location>
</feature>
<evidence type="ECO:0000313" key="3">
    <source>
        <dbReference type="EMBL" id="PIV08522.1"/>
    </source>
</evidence>
<protein>
    <submittedName>
        <fullName evidence="3">Uncharacterized protein</fullName>
    </submittedName>
</protein>
<keyword evidence="1" id="KW-0812">Transmembrane</keyword>
<feature type="non-terminal residue" evidence="3">
    <location>
        <position position="379"/>
    </location>
</feature>
<feature type="transmembrane region" description="Helical" evidence="1">
    <location>
        <begin position="124"/>
        <end position="142"/>
    </location>
</feature>
<feature type="chain" id="PRO_5014676171" evidence="2">
    <location>
        <begin position="16"/>
        <end position="379"/>
    </location>
</feature>